<sequence length="470" mass="53906">MNDIPESKTVKAIAAAAVAHSSLWANTKANLRWSTFSKRLMDSPYLLYFPFLLYSAWLIIHYRLPGLHADEIRYVELAKNLIHGYYSPFPENINLWNGPGYPILLMPFAALHVPLVYAALINALFHYLSLVFLHQSLSLVANKKTALVGSLLLGIYPNALSVLPLLYTEAFTSFLIAAFIYSVTLYYTQKKNKYMLIAGGVLGYLTLTKIILGYVILICLFVCLGMLLFKKNRKYYIKSATVLLIALAATVPYLAYTYYITDKVFYWGNSGGMSLYWMSTPFEREYGDWKVPSLKNTQYPYIFKSKETAMLLRKNHIKEINFILNKHNAIEQDALFKQIAFQNIKAHPLKFATNYYYNVSRMLFNFPYSYAYQDSAIIGNIIRGSLMMWASLLGIVLTIYNWRKVIYPVKFILLVTGVYLLLSGALSAYPRQLDVVVPVLLFWICYLAANTKLLNLKFVTKRRMRAVPVN</sequence>
<feature type="transmembrane region" description="Helical" evidence="8">
    <location>
        <begin position="377"/>
        <end position="399"/>
    </location>
</feature>
<keyword evidence="2" id="KW-1003">Cell membrane</keyword>
<feature type="transmembrane region" description="Helical" evidence="8">
    <location>
        <begin position="201"/>
        <end position="229"/>
    </location>
</feature>
<accession>A0A917J5X9</accession>
<dbReference type="GO" id="GO:0005886">
    <property type="term" value="C:plasma membrane"/>
    <property type="evidence" value="ECO:0007669"/>
    <property type="project" value="UniProtKB-SubCell"/>
</dbReference>
<proteinExistence type="predicted"/>
<comment type="subcellular location">
    <subcellularLocation>
        <location evidence="1">Cell membrane</location>
        <topology evidence="1">Multi-pass membrane protein</topology>
    </subcellularLocation>
</comment>
<dbReference type="AlphaFoldDB" id="A0A917J5X9"/>
<comment type="caution">
    <text evidence="9">The sequence shown here is derived from an EMBL/GenBank/DDBJ whole genome shotgun (WGS) entry which is preliminary data.</text>
</comment>
<protein>
    <recommendedName>
        <fullName evidence="11">Glycosyltransferase RgtA/B/C/D-like domain-containing protein</fullName>
    </recommendedName>
</protein>
<evidence type="ECO:0000256" key="6">
    <source>
        <dbReference type="ARBA" id="ARBA00022989"/>
    </source>
</evidence>
<evidence type="ECO:0000256" key="8">
    <source>
        <dbReference type="SAM" id="Phobius"/>
    </source>
</evidence>
<evidence type="ECO:0000313" key="9">
    <source>
        <dbReference type="EMBL" id="GGI49111.1"/>
    </source>
</evidence>
<dbReference type="GO" id="GO:0009103">
    <property type="term" value="P:lipopolysaccharide biosynthetic process"/>
    <property type="evidence" value="ECO:0007669"/>
    <property type="project" value="UniProtKB-ARBA"/>
</dbReference>
<dbReference type="Proteomes" id="UP000662074">
    <property type="component" value="Unassembled WGS sequence"/>
</dbReference>
<evidence type="ECO:0000256" key="3">
    <source>
        <dbReference type="ARBA" id="ARBA00022676"/>
    </source>
</evidence>
<evidence type="ECO:0000313" key="10">
    <source>
        <dbReference type="Proteomes" id="UP000662074"/>
    </source>
</evidence>
<evidence type="ECO:0000256" key="5">
    <source>
        <dbReference type="ARBA" id="ARBA00022692"/>
    </source>
</evidence>
<dbReference type="InterPro" id="IPR050297">
    <property type="entry name" value="LipidA_mod_glycosyltrf_83"/>
</dbReference>
<evidence type="ECO:0000256" key="7">
    <source>
        <dbReference type="ARBA" id="ARBA00023136"/>
    </source>
</evidence>
<evidence type="ECO:0000256" key="1">
    <source>
        <dbReference type="ARBA" id="ARBA00004651"/>
    </source>
</evidence>
<feature type="transmembrane region" description="Helical" evidence="8">
    <location>
        <begin position="145"/>
        <end position="165"/>
    </location>
</feature>
<keyword evidence="3" id="KW-0328">Glycosyltransferase</keyword>
<dbReference type="RefSeq" id="WP_188413172.1">
    <property type="nucleotide sequence ID" value="NZ_BMDO01000001.1"/>
</dbReference>
<dbReference type="PANTHER" id="PTHR33908">
    <property type="entry name" value="MANNOSYLTRANSFERASE YKCB-RELATED"/>
    <property type="match status" value="1"/>
</dbReference>
<keyword evidence="4" id="KW-0808">Transferase</keyword>
<feature type="transmembrane region" description="Helical" evidence="8">
    <location>
        <begin position="411"/>
        <end position="429"/>
    </location>
</feature>
<dbReference type="GO" id="GO:0016763">
    <property type="term" value="F:pentosyltransferase activity"/>
    <property type="evidence" value="ECO:0007669"/>
    <property type="project" value="TreeGrafter"/>
</dbReference>
<feature type="transmembrane region" description="Helical" evidence="8">
    <location>
        <begin position="115"/>
        <end position="133"/>
    </location>
</feature>
<evidence type="ECO:0000256" key="2">
    <source>
        <dbReference type="ARBA" id="ARBA00022475"/>
    </source>
</evidence>
<feature type="transmembrane region" description="Helical" evidence="8">
    <location>
        <begin position="235"/>
        <end position="256"/>
    </location>
</feature>
<name>A0A917J5X9_9SPHI</name>
<dbReference type="EMBL" id="BMDO01000001">
    <property type="protein sequence ID" value="GGI49111.1"/>
    <property type="molecule type" value="Genomic_DNA"/>
</dbReference>
<keyword evidence="5 8" id="KW-0812">Transmembrane</keyword>
<keyword evidence="10" id="KW-1185">Reference proteome</keyword>
<evidence type="ECO:0008006" key="11">
    <source>
        <dbReference type="Google" id="ProtNLM"/>
    </source>
</evidence>
<feature type="transmembrane region" description="Helical" evidence="8">
    <location>
        <begin position="435"/>
        <end position="455"/>
    </location>
</feature>
<evidence type="ECO:0000256" key="4">
    <source>
        <dbReference type="ARBA" id="ARBA00022679"/>
    </source>
</evidence>
<dbReference type="PANTHER" id="PTHR33908:SF11">
    <property type="entry name" value="MEMBRANE PROTEIN"/>
    <property type="match status" value="1"/>
</dbReference>
<keyword evidence="7 8" id="KW-0472">Membrane</keyword>
<organism evidence="9 10">
    <name type="scientific">Mucilaginibacter galii</name>
    <dbReference type="NCBI Taxonomy" id="2005073"/>
    <lineage>
        <taxon>Bacteria</taxon>
        <taxon>Pseudomonadati</taxon>
        <taxon>Bacteroidota</taxon>
        <taxon>Sphingobacteriia</taxon>
        <taxon>Sphingobacteriales</taxon>
        <taxon>Sphingobacteriaceae</taxon>
        <taxon>Mucilaginibacter</taxon>
    </lineage>
</organism>
<reference evidence="9" key="1">
    <citation type="journal article" date="2014" name="Int. J. Syst. Evol. Microbiol.">
        <title>Complete genome sequence of Corynebacterium casei LMG S-19264T (=DSM 44701T), isolated from a smear-ripened cheese.</title>
        <authorList>
            <consortium name="US DOE Joint Genome Institute (JGI-PGF)"/>
            <person name="Walter F."/>
            <person name="Albersmeier A."/>
            <person name="Kalinowski J."/>
            <person name="Ruckert C."/>
        </authorList>
    </citation>
    <scope>NUCLEOTIDE SEQUENCE</scope>
    <source>
        <strain evidence="9">CCM 8711</strain>
    </source>
</reference>
<keyword evidence="6 8" id="KW-1133">Transmembrane helix</keyword>
<feature type="transmembrane region" description="Helical" evidence="8">
    <location>
        <begin position="45"/>
        <end position="64"/>
    </location>
</feature>
<gene>
    <name evidence="9" type="ORF">GCM10011425_03230</name>
</gene>
<reference evidence="9" key="2">
    <citation type="submission" date="2020-09" db="EMBL/GenBank/DDBJ databases">
        <authorList>
            <person name="Sun Q."/>
            <person name="Sedlacek I."/>
        </authorList>
    </citation>
    <scope>NUCLEOTIDE SEQUENCE</scope>
    <source>
        <strain evidence="9">CCM 8711</strain>
    </source>
</reference>